<dbReference type="Pfam" id="PF05024">
    <property type="entry name" value="Gpi1"/>
    <property type="match status" value="1"/>
</dbReference>
<reference evidence="2" key="1">
    <citation type="submission" date="2023-07" db="EMBL/GenBank/DDBJ databases">
        <authorList>
            <person name="Stuckert A."/>
        </authorList>
    </citation>
    <scope>NUCLEOTIDE SEQUENCE</scope>
</reference>
<organism evidence="2 3">
    <name type="scientific">Ranitomeya imitator</name>
    <name type="common">mimic poison frog</name>
    <dbReference type="NCBI Taxonomy" id="111125"/>
    <lineage>
        <taxon>Eukaryota</taxon>
        <taxon>Metazoa</taxon>
        <taxon>Chordata</taxon>
        <taxon>Craniata</taxon>
        <taxon>Vertebrata</taxon>
        <taxon>Euteleostomi</taxon>
        <taxon>Amphibia</taxon>
        <taxon>Batrachia</taxon>
        <taxon>Anura</taxon>
        <taxon>Neobatrachia</taxon>
        <taxon>Hyloidea</taxon>
        <taxon>Dendrobatidae</taxon>
        <taxon>Dendrobatinae</taxon>
        <taxon>Ranitomeya</taxon>
    </lineage>
</organism>
<feature type="transmembrane region" description="Helical" evidence="1">
    <location>
        <begin position="190"/>
        <end position="214"/>
    </location>
</feature>
<evidence type="ECO:0000313" key="2">
    <source>
        <dbReference type="EMBL" id="CAJ0951388.1"/>
    </source>
</evidence>
<comment type="caution">
    <text evidence="2">The sequence shown here is derived from an EMBL/GenBank/DDBJ whole genome shotgun (WGS) entry which is preliminary data.</text>
</comment>
<dbReference type="EMBL" id="CAUEEQ010033162">
    <property type="protein sequence ID" value="CAJ0951388.1"/>
    <property type="molecule type" value="Genomic_DNA"/>
</dbReference>
<feature type="transmembrane region" description="Helical" evidence="1">
    <location>
        <begin position="457"/>
        <end position="482"/>
    </location>
</feature>
<accession>A0ABN9LUX5</accession>
<dbReference type="PANTHER" id="PTHR21329">
    <property type="entry name" value="PHOSPHATIDYLINOSITOL N-ACETYLGLUCOSAMINYLTRANSFERASE SUBUNIT Q-RELATED"/>
    <property type="match status" value="1"/>
</dbReference>
<keyword evidence="1" id="KW-1133">Transmembrane helix</keyword>
<evidence type="ECO:0000256" key="1">
    <source>
        <dbReference type="SAM" id="Phobius"/>
    </source>
</evidence>
<dbReference type="InterPro" id="IPR007720">
    <property type="entry name" value="PigQ/GPI1"/>
</dbReference>
<feature type="transmembrane region" description="Helical" evidence="1">
    <location>
        <begin position="350"/>
        <end position="378"/>
    </location>
</feature>
<gene>
    <name evidence="2" type="ORF">RIMI_LOCUS13429840</name>
</gene>
<proteinExistence type="predicted"/>
<feature type="transmembrane region" description="Helical" evidence="1">
    <location>
        <begin position="427"/>
        <end position="451"/>
    </location>
</feature>
<name>A0ABN9LUX5_9NEOB</name>
<dbReference type="Proteomes" id="UP001176940">
    <property type="component" value="Unassembled WGS sequence"/>
</dbReference>
<keyword evidence="3" id="KW-1185">Reference proteome</keyword>
<evidence type="ECO:0000313" key="3">
    <source>
        <dbReference type="Proteomes" id="UP001176940"/>
    </source>
</evidence>
<protein>
    <recommendedName>
        <fullName evidence="4">Phosphatidylinositol N-acetylglucosaminyltransferase subunit Q</fullName>
    </recommendedName>
</protein>
<keyword evidence="1" id="KW-0472">Membrane</keyword>
<sequence length="565" mass="64508">MAIKIFFPTSCSAAENGLLIGRWLEEHRSAVILATLQFPFIPANVKEYLGQLEQVTGMSLSVLGTWSHSKAEADEKMENFLGELSRIFRHSPWLRMARESTSKFWDCRIERLEDGASEDVVLVYYDQMKVMLSELHSASEHSEIAAMFNTVAKNQLLFANDKYDEGPVKLTHWQSEGMEASIIVELMKQASVPVCAVLSFFVAVITAICSLRVLSGKPLSFLWNKLSTCEQLGKRLENLHVISRPEKAPDHPAFMRKASIVLSLLIDVVLGVVLMSWLYQGNRLGQLANALMPVADRVALELQGLLQWLMGAPAGLKMNRALDEVLGRFFMYHIHLWISYIRLMSPFIEVILWYIGLSACLGLSVALSILSDIIALLTFHIYCFYVYGARLYCLKMHGLSSLWRLFRGKKWNVLRQRVDSCSYDLDQLFLGTLLFTILLFLLPTTALYYLVFTLLRLIIIVVQGVIQMTIDLLSTVPFYALLLRLCRSYRLAAGVKFQMLEQKSGKPLRLLMQVNINPLPYGQVLETYRLPSRRCYPKDSWGSLCKKLFFGEVIYPWKQKKNKQQ</sequence>
<dbReference type="PANTHER" id="PTHR21329:SF3">
    <property type="entry name" value="PHOSPHATIDYLINOSITOL N-ACETYLGLUCOSAMINYLTRANSFERASE SUBUNIT Q"/>
    <property type="match status" value="1"/>
</dbReference>
<evidence type="ECO:0008006" key="4">
    <source>
        <dbReference type="Google" id="ProtNLM"/>
    </source>
</evidence>
<keyword evidence="1" id="KW-0812">Transmembrane</keyword>
<feature type="transmembrane region" description="Helical" evidence="1">
    <location>
        <begin position="260"/>
        <end position="279"/>
    </location>
</feature>